<dbReference type="KEGG" id="nft:FBF37_00140"/>
<dbReference type="AlphaFoldDB" id="A0A4P9A298"/>
<sequence length="118" mass="12837">MNILQQIITQFTIFVSLTTACGVLMHDTHVDKAVVSVFSAVDFQGSTGDDGMKTTRIGSSAHTHPEHTSLSSIIHDGSANPRSTPRNDDRKYMKVKRAQGNGGPEFDGQRLCIGKICF</sequence>
<dbReference type="RefSeq" id="WP_138078314.1">
    <property type="nucleotide sequence ID" value="NZ_CP040004.1"/>
</dbReference>
<name>A0A4P9A298_9BACT</name>
<accession>A0A4P9A298</accession>
<keyword evidence="3" id="KW-1185">Reference proteome</keyword>
<feature type="compositionally biased region" description="Polar residues" evidence="1">
    <location>
        <begin position="56"/>
        <end position="72"/>
    </location>
</feature>
<evidence type="ECO:0000313" key="2">
    <source>
        <dbReference type="EMBL" id="QCT41895.1"/>
    </source>
</evidence>
<dbReference type="Proteomes" id="UP000310639">
    <property type="component" value="Chromosome"/>
</dbReference>
<organism evidence="2 3">
    <name type="scientific">Candidatus Nanosynbacter featherlites</name>
    <dbReference type="NCBI Taxonomy" id="2572088"/>
    <lineage>
        <taxon>Bacteria</taxon>
        <taxon>Candidatus Saccharimonadota</taxon>
        <taxon>Candidatus Saccharimonadia</taxon>
        <taxon>Candidatus Nanosynbacterales</taxon>
        <taxon>Candidatus Nanosynbacteraceae</taxon>
        <taxon>Candidatus Nanosynbacter</taxon>
    </lineage>
</organism>
<dbReference type="EMBL" id="CP040004">
    <property type="protein sequence ID" value="QCT41895.1"/>
    <property type="molecule type" value="Genomic_DNA"/>
</dbReference>
<gene>
    <name evidence="2" type="ORF">FBF37_00140</name>
</gene>
<evidence type="ECO:0000256" key="1">
    <source>
        <dbReference type="SAM" id="MobiDB-lite"/>
    </source>
</evidence>
<protein>
    <submittedName>
        <fullName evidence="2">Uncharacterized protein</fullName>
    </submittedName>
</protein>
<proteinExistence type="predicted"/>
<evidence type="ECO:0000313" key="3">
    <source>
        <dbReference type="Proteomes" id="UP000310639"/>
    </source>
</evidence>
<feature type="region of interest" description="Disordered" evidence="1">
    <location>
        <begin position="47"/>
        <end position="92"/>
    </location>
</feature>
<dbReference type="OrthoDB" id="9790550at2"/>
<reference evidence="2 3" key="1">
    <citation type="submission" date="2019-04" db="EMBL/GenBank/DDBJ databases">
        <title>Saccharibacteria TM7 genomes.</title>
        <authorList>
            <person name="Bor B."/>
            <person name="He X."/>
            <person name="Chen T."/>
            <person name="Dewhirst F.E."/>
        </authorList>
    </citation>
    <scope>NUCLEOTIDE SEQUENCE [LARGE SCALE GENOMIC DNA]</scope>
    <source>
        <strain evidence="2 3">BB001</strain>
    </source>
</reference>